<dbReference type="OrthoDB" id="9816036at2"/>
<keyword evidence="3" id="KW-1185">Reference proteome</keyword>
<dbReference type="AlphaFoldDB" id="A0A3N4U974"/>
<dbReference type="InterPro" id="IPR014966">
    <property type="entry name" value="FRG-dom"/>
</dbReference>
<dbReference type="RefSeq" id="WP_123793107.1">
    <property type="nucleotide sequence ID" value="NZ_RKQK01000003.1"/>
</dbReference>
<sequence length="295" mass="33859">MPRHITSLEGFFRKLSKITEEQPNQTFVFRGHGKKTFEARPSVLRVKNHKKNEHLLFRQLLARHPQEFITDTSTFDRLVRAQHYGIPTRLLDVTNNPLVALFFAVSSHSSDVGSVLAMRPNLSKQKYFDSDAVSILASLSLLNTAEKETIREHLMRCKSEETERRDFQDTLSTTDKECIEKFNEHEAVKKLIQFVRHEKSDFRPIIDPLDLVRTISVIPKRLHQRIEAQDGAFLVFGIDVPPSAKIANDIPYDKIAIAPTSKNRILKELALLGISEQDLFPDIERSAKAITKRYS</sequence>
<evidence type="ECO:0000313" key="3">
    <source>
        <dbReference type="Proteomes" id="UP000269689"/>
    </source>
</evidence>
<accession>A0A3N4U974</accession>
<comment type="caution">
    <text evidence="2">The sequence shown here is derived from an EMBL/GenBank/DDBJ whole genome shotgun (WGS) entry which is preliminary data.</text>
</comment>
<dbReference type="EMBL" id="RKQK01000003">
    <property type="protein sequence ID" value="RPE66348.1"/>
    <property type="molecule type" value="Genomic_DNA"/>
</dbReference>
<dbReference type="Pfam" id="PF08867">
    <property type="entry name" value="FRG"/>
    <property type="match status" value="1"/>
</dbReference>
<proteinExistence type="predicted"/>
<evidence type="ECO:0000259" key="1">
    <source>
        <dbReference type="SMART" id="SM00901"/>
    </source>
</evidence>
<name>A0A3N4U974_9RHOB</name>
<dbReference type="Proteomes" id="UP000269689">
    <property type="component" value="Unassembled WGS sequence"/>
</dbReference>
<feature type="domain" description="FRG" evidence="1">
    <location>
        <begin position="23"/>
        <end position="117"/>
    </location>
</feature>
<dbReference type="SMART" id="SM00901">
    <property type="entry name" value="FRG"/>
    <property type="match status" value="1"/>
</dbReference>
<organism evidence="2 3">
    <name type="scientific">Pacificibacter maritimus</name>
    <dbReference type="NCBI Taxonomy" id="762213"/>
    <lineage>
        <taxon>Bacteria</taxon>
        <taxon>Pseudomonadati</taxon>
        <taxon>Pseudomonadota</taxon>
        <taxon>Alphaproteobacteria</taxon>
        <taxon>Rhodobacterales</taxon>
        <taxon>Roseobacteraceae</taxon>
        <taxon>Pacificibacter</taxon>
    </lineage>
</organism>
<evidence type="ECO:0000313" key="2">
    <source>
        <dbReference type="EMBL" id="RPE66348.1"/>
    </source>
</evidence>
<reference evidence="2 3" key="1">
    <citation type="submission" date="2018-11" db="EMBL/GenBank/DDBJ databases">
        <title>Genomic Encyclopedia of Type Strains, Phase IV (KMG-IV): sequencing the most valuable type-strain genomes for metagenomic binning, comparative biology and taxonomic classification.</title>
        <authorList>
            <person name="Goeker M."/>
        </authorList>
    </citation>
    <scope>NUCLEOTIDE SEQUENCE [LARGE SCALE GENOMIC DNA]</scope>
    <source>
        <strain evidence="2 3">DSM 104731</strain>
    </source>
</reference>
<protein>
    <submittedName>
        <fullName evidence="2">FRG domain-containing protein</fullName>
    </submittedName>
</protein>
<gene>
    <name evidence="2" type="ORF">EDD53_2050</name>
</gene>